<dbReference type="GO" id="GO:0008643">
    <property type="term" value="P:carbohydrate transport"/>
    <property type="evidence" value="ECO:0007669"/>
    <property type="project" value="InterPro"/>
</dbReference>
<dbReference type="GO" id="GO:0015288">
    <property type="term" value="F:porin activity"/>
    <property type="evidence" value="ECO:0007669"/>
    <property type="project" value="InterPro"/>
</dbReference>
<comment type="similarity">
    <text evidence="1 2">Belongs to the OprB family.</text>
</comment>
<dbReference type="PANTHER" id="PTHR37944">
    <property type="entry name" value="PORIN B"/>
    <property type="match status" value="1"/>
</dbReference>
<gene>
    <name evidence="3" type="ORF">B8W72_06790</name>
</gene>
<protein>
    <submittedName>
        <fullName evidence="3">Porin</fullName>
    </submittedName>
</protein>
<dbReference type="InterPro" id="IPR007049">
    <property type="entry name" value="Carb-sel_porin_OprB"/>
</dbReference>
<evidence type="ECO:0000313" key="4">
    <source>
        <dbReference type="Proteomes" id="UP000196082"/>
    </source>
</evidence>
<dbReference type="Gene3D" id="2.40.160.180">
    <property type="entry name" value="Carbohydrate-selective porin OprB"/>
    <property type="match status" value="1"/>
</dbReference>
<dbReference type="EMBL" id="NFSB01000062">
    <property type="protein sequence ID" value="OUM36516.1"/>
    <property type="molecule type" value="Genomic_DNA"/>
</dbReference>
<dbReference type="Proteomes" id="UP000196082">
    <property type="component" value="Unassembled WGS sequence"/>
</dbReference>
<proteinExistence type="inferred from homology"/>
<organism evidence="3 4">
    <name type="scientific">Pseudomonas putida</name>
    <name type="common">Arthrobacter siderocapsulatus</name>
    <dbReference type="NCBI Taxonomy" id="303"/>
    <lineage>
        <taxon>Bacteria</taxon>
        <taxon>Pseudomonadati</taxon>
        <taxon>Pseudomonadota</taxon>
        <taxon>Gammaproteobacteria</taxon>
        <taxon>Pseudomonadales</taxon>
        <taxon>Pseudomonadaceae</taxon>
        <taxon>Pseudomonas</taxon>
    </lineage>
</organism>
<evidence type="ECO:0000313" key="3">
    <source>
        <dbReference type="EMBL" id="OUM36516.1"/>
    </source>
</evidence>
<dbReference type="AlphaFoldDB" id="A0A1Y3LET2"/>
<dbReference type="PANTHER" id="PTHR37944:SF1">
    <property type="entry name" value="PORIN B"/>
    <property type="match status" value="1"/>
</dbReference>
<evidence type="ECO:0000256" key="1">
    <source>
        <dbReference type="ARBA" id="ARBA00008769"/>
    </source>
</evidence>
<dbReference type="InterPro" id="IPR038673">
    <property type="entry name" value="OprB_sf"/>
</dbReference>
<comment type="caution">
    <text evidence="3">The sequence shown here is derived from an EMBL/GenBank/DDBJ whole genome shotgun (WGS) entry which is preliminary data.</text>
</comment>
<sequence length="452" mass="49600">MPVVYLHPVNPRLLLGVTVLGLIGLMSDHVRADEKFSASNYLSGDWGGLRSELHDKGADITVEYVGEAAANLHGGYNKDKTARYTDQLALGTTLDMNKLAGWHGAKFQLMITERSGRNLAGDRIGDPRAGMLSSTQEVYGRGQTWRLTQMWMSQEFLEGDLDVKFGRFGEGEDFNTFPCDFQNNAFCGAQVANWAGSVWYNWPVSQWAARVKYKLTPEVYAQVGAFEVNSSYLETGNGFKLSGSGAEGALFPVELVWTPKFNGLPGEYRAGYYYSNAKADDVYDGADGQPQPVSGGAFQSHGSKHGSWVVIQQQLTSRGGSTDRGLSVFFNATLHDKDTNLVDNFVQAGVSYKGPFDSRPKDDFGFGIARIHVNPAVAKQASLTNQLAGINDYDNPAFMPIRDTEYDAEIYYGFAVTPWLTLRPNLQYIRHPGGVDEVDSAVVAGLKVAVKF</sequence>
<reference evidence="3 4" key="1">
    <citation type="submission" date="2017-05" db="EMBL/GenBank/DDBJ databases">
        <title>Whole genome sequence of Pseudomonas putida isolate 1312 commercialized as a biostimulant.</title>
        <authorList>
            <person name="Crovadore J."/>
            <person name="Blanc P."/>
            <person name="Chablais R."/>
            <person name="Cochard B."/>
            <person name="Grizard D."/>
            <person name="Lefort F."/>
        </authorList>
    </citation>
    <scope>NUCLEOTIDE SEQUENCE [LARGE SCALE GENOMIC DNA]</scope>
    <source>
        <strain evidence="3 4">1312</strain>
    </source>
</reference>
<dbReference type="Pfam" id="PF04966">
    <property type="entry name" value="OprB"/>
    <property type="match status" value="1"/>
</dbReference>
<evidence type="ECO:0000256" key="2">
    <source>
        <dbReference type="RuleBase" id="RU363072"/>
    </source>
</evidence>
<name>A0A1Y3LET2_PSEPU</name>
<accession>A0A1Y3LET2</accession>
<dbReference type="GO" id="GO:0016020">
    <property type="term" value="C:membrane"/>
    <property type="evidence" value="ECO:0007669"/>
    <property type="project" value="InterPro"/>
</dbReference>
<dbReference type="InterPro" id="IPR052932">
    <property type="entry name" value="OprB_Porin"/>
</dbReference>